<feature type="transmembrane region" description="Helical" evidence="1">
    <location>
        <begin position="33"/>
        <end position="50"/>
    </location>
</feature>
<evidence type="ECO:0000313" key="2">
    <source>
        <dbReference type="EMBL" id="BAQ15663.1"/>
    </source>
</evidence>
<dbReference type="KEGG" id="mcg:GL4_0193"/>
<accession>A0A0A8JXY9</accession>
<gene>
    <name evidence="2" type="ORF">GL4_0193</name>
</gene>
<keyword evidence="1" id="KW-0812">Transmembrane</keyword>
<proteinExistence type="predicted"/>
<evidence type="ECO:0000256" key="1">
    <source>
        <dbReference type="SAM" id="Phobius"/>
    </source>
</evidence>
<sequence>MMLNLMTPFYGRKRFLRRQRPICFRTLARRHQLVELFGLTGAIALIWLGMQLDNRLSTVPVPEVTTVESASADLIIGVPVGRHRAL</sequence>
<dbReference type="AlphaFoldDB" id="A0A0A8JXY9"/>
<dbReference type="EMBL" id="AP014648">
    <property type="protein sequence ID" value="BAQ15663.1"/>
    <property type="molecule type" value="Genomic_DNA"/>
</dbReference>
<organism evidence="2 3">
    <name type="scientific">Methyloceanibacter caenitepidi</name>
    <dbReference type="NCBI Taxonomy" id="1384459"/>
    <lineage>
        <taxon>Bacteria</taxon>
        <taxon>Pseudomonadati</taxon>
        <taxon>Pseudomonadota</taxon>
        <taxon>Alphaproteobacteria</taxon>
        <taxon>Hyphomicrobiales</taxon>
        <taxon>Hyphomicrobiaceae</taxon>
        <taxon>Methyloceanibacter</taxon>
    </lineage>
</organism>
<keyword evidence="1" id="KW-0472">Membrane</keyword>
<reference evidence="2 3" key="1">
    <citation type="submission" date="2014-09" db="EMBL/GenBank/DDBJ databases">
        <title>Genome sequencing of Methyloceanibacter caenitepidi Gela4.</title>
        <authorList>
            <person name="Takeuchi M."/>
            <person name="Susumu S."/>
            <person name="Kamagata Y."/>
            <person name="Oshima K."/>
            <person name="Hattori M."/>
            <person name="Iwasaki W."/>
        </authorList>
    </citation>
    <scope>NUCLEOTIDE SEQUENCE [LARGE SCALE GENOMIC DNA]</scope>
    <source>
        <strain evidence="2 3">Gela4</strain>
    </source>
</reference>
<dbReference type="STRING" id="1384459.GL4_0193"/>
<dbReference type="Proteomes" id="UP000031643">
    <property type="component" value="Chromosome"/>
</dbReference>
<dbReference type="HOGENOM" id="CLU_2494294_0_0_5"/>
<keyword evidence="3" id="KW-1185">Reference proteome</keyword>
<protein>
    <submittedName>
        <fullName evidence="2">Uncharacterized protein</fullName>
    </submittedName>
</protein>
<name>A0A0A8JXY9_9HYPH</name>
<keyword evidence="1" id="KW-1133">Transmembrane helix</keyword>
<evidence type="ECO:0000313" key="3">
    <source>
        <dbReference type="Proteomes" id="UP000031643"/>
    </source>
</evidence>